<evidence type="ECO:0000313" key="2">
    <source>
        <dbReference type="Proteomes" id="UP001362999"/>
    </source>
</evidence>
<protein>
    <submittedName>
        <fullName evidence="1">Uncharacterized protein</fullName>
    </submittedName>
</protein>
<evidence type="ECO:0000313" key="1">
    <source>
        <dbReference type="EMBL" id="KAK7036146.1"/>
    </source>
</evidence>
<organism evidence="1 2">
    <name type="scientific">Favolaschia claudopus</name>
    <dbReference type="NCBI Taxonomy" id="2862362"/>
    <lineage>
        <taxon>Eukaryota</taxon>
        <taxon>Fungi</taxon>
        <taxon>Dikarya</taxon>
        <taxon>Basidiomycota</taxon>
        <taxon>Agaricomycotina</taxon>
        <taxon>Agaricomycetes</taxon>
        <taxon>Agaricomycetidae</taxon>
        <taxon>Agaricales</taxon>
        <taxon>Marasmiineae</taxon>
        <taxon>Mycenaceae</taxon>
        <taxon>Favolaschia</taxon>
    </lineage>
</organism>
<dbReference type="Proteomes" id="UP001362999">
    <property type="component" value="Unassembled WGS sequence"/>
</dbReference>
<keyword evidence="2" id="KW-1185">Reference proteome</keyword>
<name>A0AAW0C8Z4_9AGAR</name>
<dbReference type="EMBL" id="JAWWNJ010000019">
    <property type="protein sequence ID" value="KAK7036146.1"/>
    <property type="molecule type" value="Genomic_DNA"/>
</dbReference>
<dbReference type="AlphaFoldDB" id="A0AAW0C8Z4"/>
<comment type="caution">
    <text evidence="1">The sequence shown here is derived from an EMBL/GenBank/DDBJ whole genome shotgun (WGS) entry which is preliminary data.</text>
</comment>
<reference evidence="1 2" key="1">
    <citation type="journal article" date="2024" name="J Genomics">
        <title>Draft genome sequencing and assembly of Favolaschia claudopus CIRM-BRFM 2984 isolated from oak limbs.</title>
        <authorList>
            <person name="Navarro D."/>
            <person name="Drula E."/>
            <person name="Chaduli D."/>
            <person name="Cazenave R."/>
            <person name="Ahrendt S."/>
            <person name="Wang J."/>
            <person name="Lipzen A."/>
            <person name="Daum C."/>
            <person name="Barry K."/>
            <person name="Grigoriev I.V."/>
            <person name="Favel A."/>
            <person name="Rosso M.N."/>
            <person name="Martin F."/>
        </authorList>
    </citation>
    <scope>NUCLEOTIDE SEQUENCE [LARGE SCALE GENOMIC DNA]</scope>
    <source>
        <strain evidence="1 2">CIRM-BRFM 2984</strain>
    </source>
</reference>
<proteinExistence type="predicted"/>
<accession>A0AAW0C8Z4</accession>
<gene>
    <name evidence="1" type="ORF">R3P38DRAFT_2910767</name>
</gene>
<sequence length="160" mass="17936">MESLSGLPQHQDNTCISQRRNTGCLARILHINCYCLSFVVASFALPIPFHAVTTIHTNTLQRRIFSIRSRLAFYPNLLRKGIPYLVRLSLLALHKPRSEIPFQNGIVVSLPLSALWTVLDKDSSFAFHQASNAGYCVLFICSSYPAPVLAIHVPSCFYVM</sequence>